<proteinExistence type="predicted"/>
<evidence type="ECO:0000256" key="1">
    <source>
        <dbReference type="SAM" id="MobiDB-lite"/>
    </source>
</evidence>
<feature type="compositionally biased region" description="Basic and acidic residues" evidence="1">
    <location>
        <begin position="146"/>
        <end position="161"/>
    </location>
</feature>
<dbReference type="EMBL" id="CP157678">
    <property type="protein sequence ID" value="XBP73087.1"/>
    <property type="molecule type" value="Genomic_DNA"/>
</dbReference>
<gene>
    <name evidence="2" type="ORF">ABLV49_24230</name>
</gene>
<sequence length="388" mass="41704">MHPLGNPKSDGSGLERLWRQVCASRGTPAPDPARLAGFMERLGTHERHRLESVLLLAARGREQPGDLSLLSWAAACTRPALLGQLQGHGLAFTSAGLFACGLKLREEGWDMQPRLAQLVDNPADVDTLRALLPAVLPIGPSQAEEDPPKEAGPDSHEDMAVDKPFFPWPDDDDSSPDGHAPGWEGKPMDDMPAASASSPSGALPVLPTRFERQRPEPFTNSSGAASAGHSPEEPRLRLRLFGKSAAHTLEVTPHRRGRDFMGVHVVSIDSAHALGAGAGYAWERKLVIQLTPEEMPAVIATLMGLTPSVRFGHHGAGRDKFLEVRRQADGLVIVTGEHAAVYPVPVPAATLYYVLDLFCRAMAMSMGVDKPGRSVPDIIMLVKSAHGF</sequence>
<feature type="compositionally biased region" description="Low complexity" evidence="1">
    <location>
        <begin position="192"/>
        <end position="207"/>
    </location>
</feature>
<keyword evidence="2" id="KW-0614">Plasmid</keyword>
<evidence type="ECO:0000313" key="2">
    <source>
        <dbReference type="EMBL" id="XBP73087.1"/>
    </source>
</evidence>
<reference evidence="2" key="1">
    <citation type="submission" date="2024-05" db="EMBL/GenBank/DDBJ databases">
        <authorList>
            <person name="Bunk B."/>
            <person name="Swiderski J."/>
            <person name="Sproer C."/>
            <person name="Thiel V."/>
        </authorList>
    </citation>
    <scope>NUCLEOTIDE SEQUENCE</scope>
    <source>
        <strain evidence="2">DSM 17735</strain>
        <plasmid evidence="2">p3</plasmid>
    </source>
</reference>
<geneLocation type="plasmid" evidence="2">
    <name>p3</name>
</geneLocation>
<feature type="region of interest" description="Disordered" evidence="1">
    <location>
        <begin position="138"/>
        <end position="233"/>
    </location>
</feature>
<dbReference type="AlphaFoldDB" id="A0AAU7LZR4"/>
<dbReference type="RefSeq" id="WP_349283047.1">
    <property type="nucleotide sequence ID" value="NZ_CBCSCU010000098.1"/>
</dbReference>
<organism evidence="2">
    <name type="scientific">Polaromonas hydrogenivorans</name>
    <dbReference type="NCBI Taxonomy" id="335476"/>
    <lineage>
        <taxon>Bacteria</taxon>
        <taxon>Pseudomonadati</taxon>
        <taxon>Pseudomonadota</taxon>
        <taxon>Betaproteobacteria</taxon>
        <taxon>Burkholderiales</taxon>
        <taxon>Comamonadaceae</taxon>
        <taxon>Polaromonas</taxon>
    </lineage>
</organism>
<accession>A0AAU7LZR4</accession>
<name>A0AAU7LZR4_9BURK</name>
<protein>
    <submittedName>
        <fullName evidence="2">Uncharacterized protein</fullName>
    </submittedName>
</protein>